<dbReference type="Proteomes" id="UP000198855">
    <property type="component" value="Unassembled WGS sequence"/>
</dbReference>
<organism evidence="2 3">
    <name type="scientific">Paenibacillus catalpae</name>
    <dbReference type="NCBI Taxonomy" id="1045775"/>
    <lineage>
        <taxon>Bacteria</taxon>
        <taxon>Bacillati</taxon>
        <taxon>Bacillota</taxon>
        <taxon>Bacilli</taxon>
        <taxon>Bacillales</taxon>
        <taxon>Paenibacillaceae</taxon>
        <taxon>Paenibacillus</taxon>
    </lineage>
</organism>
<dbReference type="OrthoDB" id="2662674at2"/>
<reference evidence="3" key="1">
    <citation type="submission" date="2016-10" db="EMBL/GenBank/DDBJ databases">
        <authorList>
            <person name="Varghese N."/>
            <person name="Submissions S."/>
        </authorList>
    </citation>
    <scope>NUCLEOTIDE SEQUENCE [LARGE SCALE GENOMIC DNA]</scope>
    <source>
        <strain evidence="3">CGMCC 1.10784</strain>
    </source>
</reference>
<sequence>MTLKKRTKKIDPKKRVKASISNKRVLKSEPKKRAVLKIAHKKRCLKRSVKKFCSCKTKKCGCRSAFAAAASTDQPITPIEITQVQYSLEEFDTNREYNPATSIFRPKKSGVYTLFASATFVADENVTNFFGLFIRVNGRTRITDTETSPIGSGSIDASGIVRLNAGDDVQVFFATLIAGSLVAGIETRFEGARVG</sequence>
<dbReference type="AlphaFoldDB" id="A0A1I1UZQ1"/>
<name>A0A1I1UZQ1_9BACL</name>
<dbReference type="InterPro" id="IPR001073">
    <property type="entry name" value="C1q_dom"/>
</dbReference>
<feature type="domain" description="C1q" evidence="1">
    <location>
        <begin position="59"/>
        <end position="195"/>
    </location>
</feature>
<dbReference type="RefSeq" id="WP_091182068.1">
    <property type="nucleotide sequence ID" value="NZ_FOMT01000001.1"/>
</dbReference>
<evidence type="ECO:0000313" key="3">
    <source>
        <dbReference type="Proteomes" id="UP000198855"/>
    </source>
</evidence>
<proteinExistence type="predicted"/>
<keyword evidence="3" id="KW-1185">Reference proteome</keyword>
<dbReference type="PROSITE" id="PS50871">
    <property type="entry name" value="C1Q"/>
    <property type="match status" value="1"/>
</dbReference>
<dbReference type="SUPFAM" id="SSF49842">
    <property type="entry name" value="TNF-like"/>
    <property type="match status" value="1"/>
</dbReference>
<gene>
    <name evidence="2" type="ORF">SAMN05216378_1197</name>
</gene>
<dbReference type="InterPro" id="IPR008983">
    <property type="entry name" value="Tumour_necrosis_fac-like_dom"/>
</dbReference>
<evidence type="ECO:0000313" key="2">
    <source>
        <dbReference type="EMBL" id="SFD73520.1"/>
    </source>
</evidence>
<protein>
    <recommendedName>
        <fullName evidence="1">C1q domain-containing protein</fullName>
    </recommendedName>
</protein>
<dbReference type="EMBL" id="FOMT01000001">
    <property type="protein sequence ID" value="SFD73520.1"/>
    <property type="molecule type" value="Genomic_DNA"/>
</dbReference>
<accession>A0A1I1UZQ1</accession>
<dbReference type="Gene3D" id="2.60.120.40">
    <property type="match status" value="1"/>
</dbReference>
<evidence type="ECO:0000259" key="1">
    <source>
        <dbReference type="PROSITE" id="PS50871"/>
    </source>
</evidence>